<feature type="region of interest" description="Disordered" evidence="1">
    <location>
        <begin position="175"/>
        <end position="200"/>
    </location>
</feature>
<feature type="domain" description="DUF7613" evidence="4">
    <location>
        <begin position="885"/>
        <end position="1039"/>
    </location>
</feature>
<dbReference type="InterPro" id="IPR056032">
    <property type="entry name" value="DUF7613"/>
</dbReference>
<dbReference type="InterPro" id="IPR056033">
    <property type="entry name" value="DUF7614"/>
</dbReference>
<dbReference type="Pfam" id="PF24586">
    <property type="entry name" value="DUF7611"/>
    <property type="match status" value="1"/>
</dbReference>
<evidence type="ECO:0000259" key="5">
    <source>
        <dbReference type="Pfam" id="PF24589"/>
    </source>
</evidence>
<dbReference type="AlphaFoldDB" id="S8AXD8"/>
<feature type="domain" description="DUF7612" evidence="3">
    <location>
        <begin position="750"/>
        <end position="881"/>
    </location>
</feature>
<name>S8AXD8_PENO1</name>
<dbReference type="OrthoDB" id="4356615at2759"/>
<dbReference type="Proteomes" id="UP000019376">
    <property type="component" value="Unassembled WGS sequence"/>
</dbReference>
<protein>
    <submittedName>
        <fullName evidence="6">Uncharacterized protein</fullName>
    </submittedName>
</protein>
<dbReference type="PhylomeDB" id="S8AXD8"/>
<gene>
    <name evidence="6" type="ORF">PDE_05967</name>
</gene>
<dbReference type="eggNOG" id="ENOG502SJP4">
    <property type="taxonomic scope" value="Eukaryota"/>
</dbReference>
<dbReference type="HOGENOM" id="CLU_003334_1_0_1"/>
<organism evidence="6 7">
    <name type="scientific">Penicillium oxalicum (strain 114-2 / CGMCC 5302)</name>
    <name type="common">Penicillium decumbens</name>
    <dbReference type="NCBI Taxonomy" id="933388"/>
    <lineage>
        <taxon>Eukaryota</taxon>
        <taxon>Fungi</taxon>
        <taxon>Dikarya</taxon>
        <taxon>Ascomycota</taxon>
        <taxon>Pezizomycotina</taxon>
        <taxon>Eurotiomycetes</taxon>
        <taxon>Eurotiomycetidae</taxon>
        <taxon>Eurotiales</taxon>
        <taxon>Aspergillaceae</taxon>
        <taxon>Penicillium</taxon>
    </lineage>
</organism>
<feature type="domain" description="DUF7614" evidence="5">
    <location>
        <begin position="1045"/>
        <end position="1172"/>
    </location>
</feature>
<feature type="compositionally biased region" description="Polar residues" evidence="1">
    <location>
        <begin position="393"/>
        <end position="404"/>
    </location>
</feature>
<dbReference type="Pfam" id="PF24587">
    <property type="entry name" value="DUF7612"/>
    <property type="match status" value="1"/>
</dbReference>
<feature type="compositionally biased region" description="Low complexity" evidence="1">
    <location>
        <begin position="84"/>
        <end position="96"/>
    </location>
</feature>
<feature type="compositionally biased region" description="Basic and acidic residues" evidence="1">
    <location>
        <begin position="30"/>
        <end position="39"/>
    </location>
</feature>
<dbReference type="InterPro" id="IPR056030">
    <property type="entry name" value="DUF7611"/>
</dbReference>
<evidence type="ECO:0000259" key="3">
    <source>
        <dbReference type="Pfam" id="PF24587"/>
    </source>
</evidence>
<sequence length="1186" mass="131294">MSANDPFSFVAAEQPKPVKEKKANWRGKLFSKEKKDRPAADQQQIEDFLASNRPVTETVSSPKADSRDARPVISTRQIPSLNGVPQSPVSSMQSPSTDDYAAFDFKQTTSPSVRGGYFSRESSQQQLSHPKTKNILNPRKGKGLHVEFCKLAPELIGEGGDETDAPTIEISRTRQWHHERVASEQPAPSVSSHSPDAQSSYLPALTVDTSLGNFERQTVANPDAAWRPPLIQNPLDSEFLSTLQAQKPGSRLSFRGSADAHSLAERVRDQMQAEEARALQQHRAEDDLLSPADEKSDIGSPDLPPAYSSQSPSISSHAVSPQLTSSSSILSTAHQIQNINSPNESRMSTNLTPSGSMNLSSRTPTLPVDGSPQSPPSASQAPSPATREPVRTAHSSGSNDSASRLATPPGREPARSPQPPKYSLRSLAGQVGELAFKEFQTYIDTYSSQIHQASQDVKPVEETSLSEWIRAAVWWFLRGRSQLESFARSRNSTPAIHAKQAVINLGKALWVNEKVVPGHFELSRYGSISVEAILAVASTTGQRETVELLSAHSTMLNHLRSLSMSIKRNNILADTLRDDGQGSNQLDISVWVRYPFFAADVAAVLSGSASRSMLADAPVRSSSIVSMMPLGDTAHFFTYGSMFVQAYVSSREDEGKQYAMPCVLSITRERSDWYVCTAITSQSALVNVVIQGDRKQGPTWDDVDWDGRNHSLRVKLPRGFELDVLFAEDDFRTLWNIVRYTRNSEASLSPEAGETVVFENTLKAFQYMDPGTPKAFPAEPTERCRIRLFERQVTITEGTGSRNAHRGFRLSVLTSPKVKTMSNVTHRLGDGWPVVFGLLRGEDGSPALLLKVTEDGRTRSMLLTFHEVEERTEMHSVLLSMLPRDGEVATRELPLRSYMIEEPANPASGRSPFTHLQFPGGHASVIDREHTFVDHGYGPTILSEHLRTFVATEWGSVTDRTNLGPGDLRLGLDVKRATGMSLFRPPQHDLTISLADNLIRPEMPEQVSEFLRKGTAKPMIRRYEFTTVQDLHAFQEAVTGFKVIYDGIASLFTISRRRMVVPIYKKWEASSARVQIVQQEKIVQLVAFFSDFQHGTCMNFVLKGTDQIESFTRSGKFGIRILDAKFALPKKDEDAASDFVCLDMPEYPIEHDDIGIAFDTEAGRNDFKAVLPGSVREPSRMVSLRR</sequence>
<feature type="compositionally biased region" description="Polar residues" evidence="1">
    <location>
        <begin position="186"/>
        <end position="200"/>
    </location>
</feature>
<dbReference type="Pfam" id="PF24589">
    <property type="entry name" value="DUF7614"/>
    <property type="match status" value="1"/>
</dbReference>
<feature type="region of interest" description="Disordered" evidence="1">
    <location>
        <begin position="268"/>
        <end position="424"/>
    </location>
</feature>
<feature type="compositionally biased region" description="Polar residues" evidence="1">
    <location>
        <begin position="120"/>
        <end position="129"/>
    </location>
</feature>
<keyword evidence="7" id="KW-1185">Reference proteome</keyword>
<evidence type="ECO:0000259" key="2">
    <source>
        <dbReference type="Pfam" id="PF24586"/>
    </source>
</evidence>
<feature type="compositionally biased region" description="Basic and acidic residues" evidence="1">
    <location>
        <begin position="268"/>
        <end position="297"/>
    </location>
</feature>
<evidence type="ECO:0000259" key="4">
    <source>
        <dbReference type="Pfam" id="PF24588"/>
    </source>
</evidence>
<evidence type="ECO:0000313" key="6">
    <source>
        <dbReference type="EMBL" id="EPS31013.1"/>
    </source>
</evidence>
<dbReference type="STRING" id="933388.S8AXD8"/>
<feature type="compositionally biased region" description="Low complexity" evidence="1">
    <location>
        <begin position="376"/>
        <end position="385"/>
    </location>
</feature>
<dbReference type="EMBL" id="KB644412">
    <property type="protein sequence ID" value="EPS31013.1"/>
    <property type="molecule type" value="Genomic_DNA"/>
</dbReference>
<feature type="compositionally biased region" description="Low complexity" evidence="1">
    <location>
        <begin position="305"/>
        <end position="332"/>
    </location>
</feature>
<dbReference type="InterPro" id="IPR056031">
    <property type="entry name" value="DUF7612"/>
</dbReference>
<dbReference type="Pfam" id="PF24588">
    <property type="entry name" value="DUF7613"/>
    <property type="match status" value="1"/>
</dbReference>
<feature type="domain" description="DUF7611" evidence="2">
    <location>
        <begin position="594"/>
        <end position="748"/>
    </location>
</feature>
<feature type="region of interest" description="Disordered" evidence="1">
    <location>
        <begin position="111"/>
        <end position="139"/>
    </location>
</feature>
<accession>S8AXD8</accession>
<reference evidence="6 7" key="1">
    <citation type="journal article" date="2013" name="PLoS ONE">
        <title>Genomic and secretomic analyses reveal unique features of the lignocellulolytic enzyme system of Penicillium decumbens.</title>
        <authorList>
            <person name="Liu G."/>
            <person name="Zhang L."/>
            <person name="Wei X."/>
            <person name="Zou G."/>
            <person name="Qin Y."/>
            <person name="Ma L."/>
            <person name="Li J."/>
            <person name="Zheng H."/>
            <person name="Wang S."/>
            <person name="Wang C."/>
            <person name="Xun L."/>
            <person name="Zhao G.-P."/>
            <person name="Zhou Z."/>
            <person name="Qu Y."/>
        </authorList>
    </citation>
    <scope>NUCLEOTIDE SEQUENCE [LARGE SCALE GENOMIC DNA]</scope>
    <source>
        <strain evidence="7">114-2 / CGMCC 5302</strain>
    </source>
</reference>
<feature type="compositionally biased region" description="Polar residues" evidence="1">
    <location>
        <begin position="333"/>
        <end position="364"/>
    </location>
</feature>
<proteinExistence type="predicted"/>
<evidence type="ECO:0000256" key="1">
    <source>
        <dbReference type="SAM" id="MobiDB-lite"/>
    </source>
</evidence>
<evidence type="ECO:0000313" key="7">
    <source>
        <dbReference type="Proteomes" id="UP000019376"/>
    </source>
</evidence>
<feature type="region of interest" description="Disordered" evidence="1">
    <location>
        <begin position="1"/>
        <end position="99"/>
    </location>
</feature>
<feature type="compositionally biased region" description="Polar residues" evidence="1">
    <location>
        <begin position="53"/>
        <end position="63"/>
    </location>
</feature>